<proteinExistence type="predicted"/>
<keyword evidence="3" id="KW-0238">DNA-binding</keyword>
<gene>
    <name evidence="8" type="ORF">BdWA1_000054</name>
</gene>
<organism evidence="8 9">
    <name type="scientific">Babesia duncani</name>
    <dbReference type="NCBI Taxonomy" id="323732"/>
    <lineage>
        <taxon>Eukaryota</taxon>
        <taxon>Sar</taxon>
        <taxon>Alveolata</taxon>
        <taxon>Apicomplexa</taxon>
        <taxon>Aconoidasida</taxon>
        <taxon>Piroplasmida</taxon>
        <taxon>Babesiidae</taxon>
        <taxon>Babesia</taxon>
    </lineage>
</organism>
<evidence type="ECO:0000256" key="4">
    <source>
        <dbReference type="ARBA" id="ARBA00023163"/>
    </source>
</evidence>
<name>A0AAD9PLP9_9APIC</name>
<evidence type="ECO:0000256" key="2">
    <source>
        <dbReference type="ARBA" id="ARBA00023015"/>
    </source>
</evidence>
<comment type="subcellular location">
    <subcellularLocation>
        <location evidence="1">Nucleus</location>
    </subcellularLocation>
</comment>
<evidence type="ECO:0000256" key="1">
    <source>
        <dbReference type="ARBA" id="ARBA00004123"/>
    </source>
</evidence>
<dbReference type="Pfam" id="PF00847">
    <property type="entry name" value="AP2"/>
    <property type="match status" value="1"/>
</dbReference>
<dbReference type="GO" id="GO:0003677">
    <property type="term" value="F:DNA binding"/>
    <property type="evidence" value="ECO:0007669"/>
    <property type="project" value="UniProtKB-KW"/>
</dbReference>
<evidence type="ECO:0000256" key="5">
    <source>
        <dbReference type="ARBA" id="ARBA00023242"/>
    </source>
</evidence>
<feature type="compositionally biased region" description="Polar residues" evidence="6">
    <location>
        <begin position="422"/>
        <end position="439"/>
    </location>
</feature>
<feature type="domain" description="AP2/ERF" evidence="7">
    <location>
        <begin position="305"/>
        <end position="357"/>
    </location>
</feature>
<keyword evidence="4" id="KW-0804">Transcription</keyword>
<feature type="compositionally biased region" description="Basic and acidic residues" evidence="6">
    <location>
        <begin position="412"/>
        <end position="421"/>
    </location>
</feature>
<keyword evidence="5" id="KW-0539">Nucleus</keyword>
<protein>
    <submittedName>
        <fullName evidence="8">AP2-ERF domain</fullName>
    </submittedName>
</protein>
<reference evidence="8" key="1">
    <citation type="journal article" date="2023" name="Nat. Microbiol.">
        <title>Babesia duncani multi-omics identifies virulence factors and drug targets.</title>
        <authorList>
            <person name="Singh P."/>
            <person name="Lonardi S."/>
            <person name="Liang Q."/>
            <person name="Vydyam P."/>
            <person name="Khabirova E."/>
            <person name="Fang T."/>
            <person name="Gihaz S."/>
            <person name="Thekkiniath J."/>
            <person name="Munshi M."/>
            <person name="Abel S."/>
            <person name="Ciampossin L."/>
            <person name="Batugedara G."/>
            <person name="Gupta M."/>
            <person name="Lu X.M."/>
            <person name="Lenz T."/>
            <person name="Chakravarty S."/>
            <person name="Cornillot E."/>
            <person name="Hu Y."/>
            <person name="Ma W."/>
            <person name="Gonzalez L.M."/>
            <person name="Sanchez S."/>
            <person name="Estrada K."/>
            <person name="Sanchez-Flores A."/>
            <person name="Montero E."/>
            <person name="Harb O.S."/>
            <person name="Le Roch K.G."/>
            <person name="Mamoun C.B."/>
        </authorList>
    </citation>
    <scope>NUCLEOTIDE SEQUENCE</scope>
    <source>
        <strain evidence="8">WA1</strain>
    </source>
</reference>
<evidence type="ECO:0000256" key="3">
    <source>
        <dbReference type="ARBA" id="ARBA00023125"/>
    </source>
</evidence>
<keyword evidence="9" id="KW-1185">Reference proteome</keyword>
<dbReference type="KEGG" id="bdw:94334352"/>
<dbReference type="Gene3D" id="1.20.5.2050">
    <property type="match status" value="1"/>
</dbReference>
<dbReference type="RefSeq" id="XP_067803901.1">
    <property type="nucleotide sequence ID" value="XM_067945110.1"/>
</dbReference>
<dbReference type="AlphaFoldDB" id="A0AAD9PLP9"/>
<dbReference type="GO" id="GO:0003700">
    <property type="term" value="F:DNA-binding transcription factor activity"/>
    <property type="evidence" value="ECO:0007669"/>
    <property type="project" value="InterPro"/>
</dbReference>
<evidence type="ECO:0000259" key="7">
    <source>
        <dbReference type="Pfam" id="PF00847"/>
    </source>
</evidence>
<sequence>MGHDSLIRSLSNISIDNVVSDSFIDPPHANDVDDLLNCIQAWQMAKAYDNGVANENETRSEYIPPIKTLKELIDESTSENEFINASRVNSFRNLARQHGIKVDFDKVEKVMDRSLELDLLLKFDCQCRHEDDLTLDGRSTHLKWKDHNVPSIGLMNRMYSGTLPFLAATRSFARFGSIDSDVTDRASESEINPLLYDESFEAKPLSPVLITAEDITPYILIAPNSVADSGIIQSVTTSVQMDSMRRQAQMESDEHMTRKRGKVGAAKKQQATKSKHVPRVASTPKRDKGMTPDGLAKIRNLHLFPKIKGVCYCSSDASWTAWWTEKGRNRKKAYKMSIYGFDEARRLAIERRQMAEEMYPHLFERSRGFRATGMTATEYMQKIEDGTQVDPTIVAESENVETCTLPIYSVEENPKNSHVTRESSNTSANSEQTNYQQDDSPILIEDVEVEGVLKNVDEQVQVNHKNVEEVQEILKDDIVISSIPDPIIPQTGHESSFPYIKHEKRSNLEITPAANKIVPAIDSSNRGTGSFPIILDFKLLSSGLTKALPLGLAERLTSTTQEADVIERSIFALSNRQLNTRLEHLHSSINQSGLDTAFTNPETGEDGDRVYKKRTLNFT</sequence>
<accession>A0AAD9PLP9</accession>
<dbReference type="EMBL" id="JALLKP010000001">
    <property type="protein sequence ID" value="KAK2197059.1"/>
    <property type="molecule type" value="Genomic_DNA"/>
</dbReference>
<dbReference type="Proteomes" id="UP001214638">
    <property type="component" value="Unassembled WGS sequence"/>
</dbReference>
<dbReference type="GO" id="GO:0005634">
    <property type="term" value="C:nucleus"/>
    <property type="evidence" value="ECO:0007669"/>
    <property type="project" value="UniProtKB-SubCell"/>
</dbReference>
<feature type="region of interest" description="Disordered" evidence="6">
    <location>
        <begin position="249"/>
        <end position="292"/>
    </location>
</feature>
<keyword evidence="2" id="KW-0805">Transcription regulation</keyword>
<comment type="caution">
    <text evidence="8">The sequence shown here is derived from an EMBL/GenBank/DDBJ whole genome shotgun (WGS) entry which is preliminary data.</text>
</comment>
<evidence type="ECO:0000313" key="9">
    <source>
        <dbReference type="Proteomes" id="UP001214638"/>
    </source>
</evidence>
<feature type="region of interest" description="Disordered" evidence="6">
    <location>
        <begin position="411"/>
        <end position="440"/>
    </location>
</feature>
<evidence type="ECO:0000313" key="8">
    <source>
        <dbReference type="EMBL" id="KAK2197059.1"/>
    </source>
</evidence>
<evidence type="ECO:0000256" key="6">
    <source>
        <dbReference type="SAM" id="MobiDB-lite"/>
    </source>
</evidence>
<dbReference type="GeneID" id="94334352"/>
<dbReference type="InterPro" id="IPR001471">
    <property type="entry name" value="AP2/ERF_dom"/>
</dbReference>